<comment type="caution">
    <text evidence="1">The sequence shown here is derived from an EMBL/GenBank/DDBJ whole genome shotgun (WGS) entry which is preliminary data.</text>
</comment>
<evidence type="ECO:0000313" key="2">
    <source>
        <dbReference type="Proteomes" id="UP000646478"/>
    </source>
</evidence>
<proteinExistence type="predicted"/>
<dbReference type="Proteomes" id="UP000646478">
    <property type="component" value="Unassembled WGS sequence"/>
</dbReference>
<dbReference type="EMBL" id="BMHH01000002">
    <property type="protein sequence ID" value="GGA81286.1"/>
    <property type="molecule type" value="Genomic_DNA"/>
</dbReference>
<reference evidence="1" key="1">
    <citation type="journal article" date="2014" name="Int. J. Syst. Evol. Microbiol.">
        <title>Complete genome sequence of Corynebacterium casei LMG S-19264T (=DSM 44701T), isolated from a smear-ripened cheese.</title>
        <authorList>
            <consortium name="US DOE Joint Genome Institute (JGI-PGF)"/>
            <person name="Walter F."/>
            <person name="Albersmeier A."/>
            <person name="Kalinowski J."/>
            <person name="Ruckert C."/>
        </authorList>
    </citation>
    <scope>NUCLEOTIDE SEQUENCE</scope>
    <source>
        <strain evidence="1">CGMCC 1.15082</strain>
    </source>
</reference>
<name>A0A916S2E9_9HYPH</name>
<organism evidence="1 2">
    <name type="scientific">Brucella endophytica</name>
    <dbReference type="NCBI Taxonomy" id="1963359"/>
    <lineage>
        <taxon>Bacteria</taxon>
        <taxon>Pseudomonadati</taxon>
        <taxon>Pseudomonadota</taxon>
        <taxon>Alphaproteobacteria</taxon>
        <taxon>Hyphomicrobiales</taxon>
        <taxon>Brucellaceae</taxon>
        <taxon>Brucella/Ochrobactrum group</taxon>
        <taxon>Brucella</taxon>
    </lineage>
</organism>
<evidence type="ECO:0000313" key="1">
    <source>
        <dbReference type="EMBL" id="GGA81286.1"/>
    </source>
</evidence>
<accession>A0A916S2E9</accession>
<sequence>MTEPVNQAAIWLATTPDTAKPRPVIPYLRKQFGLSPVEAVKAIKESHLIKAGASR</sequence>
<keyword evidence="2" id="KW-1185">Reference proteome</keyword>
<protein>
    <submittedName>
        <fullName evidence="1">Uncharacterized protein</fullName>
    </submittedName>
</protein>
<dbReference type="AlphaFoldDB" id="A0A916S2E9"/>
<dbReference type="RefSeq" id="WP_188821291.1">
    <property type="nucleotide sequence ID" value="NZ_BMHH01000002.1"/>
</dbReference>
<gene>
    <name evidence="1" type="ORF">GCM10011491_05710</name>
</gene>
<reference evidence="1" key="2">
    <citation type="submission" date="2020-09" db="EMBL/GenBank/DDBJ databases">
        <authorList>
            <person name="Sun Q."/>
            <person name="Zhou Y."/>
        </authorList>
    </citation>
    <scope>NUCLEOTIDE SEQUENCE</scope>
    <source>
        <strain evidence="1">CGMCC 1.15082</strain>
    </source>
</reference>